<dbReference type="InParanoid" id="A0A194XDM3"/>
<dbReference type="GeneID" id="28829421"/>
<evidence type="ECO:0000313" key="3">
    <source>
        <dbReference type="EMBL" id="KUJ17852.1"/>
    </source>
</evidence>
<proteinExistence type="predicted"/>
<gene>
    <name evidence="3" type="ORF">LY89DRAFT_732563</name>
</gene>
<dbReference type="KEGG" id="psco:LY89DRAFT_732563"/>
<name>A0A194XDM3_MOLSC</name>
<evidence type="ECO:0000256" key="2">
    <source>
        <dbReference type="SAM" id="SignalP"/>
    </source>
</evidence>
<feature type="chain" id="PRO_5008268161" evidence="2">
    <location>
        <begin position="19"/>
        <end position="123"/>
    </location>
</feature>
<dbReference type="AlphaFoldDB" id="A0A194XDM3"/>
<keyword evidence="2" id="KW-0732">Signal</keyword>
<sequence length="123" mass="13186">MKIALLTIVFTLFSLSIAHVIPVGTQLSPAPVAIRGETSEIAPISAQEEVEARDSCGSSPYQQPCNAGNKIGSGKVIMGALGVMVAGLLLRTFVRHDEWWNDTMKSVGLGQMTGRALWSRNEC</sequence>
<dbReference type="EMBL" id="KQ947413">
    <property type="protein sequence ID" value="KUJ17852.1"/>
    <property type="molecule type" value="Genomic_DNA"/>
</dbReference>
<keyword evidence="1" id="KW-0472">Membrane</keyword>
<dbReference type="RefSeq" id="XP_018072207.1">
    <property type="nucleotide sequence ID" value="XM_018219695.1"/>
</dbReference>
<feature type="transmembrane region" description="Helical" evidence="1">
    <location>
        <begin position="76"/>
        <end position="94"/>
    </location>
</feature>
<organism evidence="3 4">
    <name type="scientific">Mollisia scopiformis</name>
    <name type="common">Conifer needle endophyte fungus</name>
    <name type="synonym">Phialocephala scopiformis</name>
    <dbReference type="NCBI Taxonomy" id="149040"/>
    <lineage>
        <taxon>Eukaryota</taxon>
        <taxon>Fungi</taxon>
        <taxon>Dikarya</taxon>
        <taxon>Ascomycota</taxon>
        <taxon>Pezizomycotina</taxon>
        <taxon>Leotiomycetes</taxon>
        <taxon>Helotiales</taxon>
        <taxon>Mollisiaceae</taxon>
        <taxon>Mollisia</taxon>
    </lineage>
</organism>
<reference evidence="3 4" key="1">
    <citation type="submission" date="2015-10" db="EMBL/GenBank/DDBJ databases">
        <title>Full genome of DAOMC 229536 Phialocephala scopiformis, a fungal endophyte of spruce producing the potent anti-insectan compound rugulosin.</title>
        <authorList>
            <consortium name="DOE Joint Genome Institute"/>
            <person name="Walker A.K."/>
            <person name="Frasz S.L."/>
            <person name="Seifert K.A."/>
            <person name="Miller J.D."/>
            <person name="Mondo S.J."/>
            <person name="Labutti K."/>
            <person name="Lipzen A."/>
            <person name="Dockter R."/>
            <person name="Kennedy M."/>
            <person name="Grigoriev I.V."/>
            <person name="Spatafora J.W."/>
        </authorList>
    </citation>
    <scope>NUCLEOTIDE SEQUENCE [LARGE SCALE GENOMIC DNA]</scope>
    <source>
        <strain evidence="3 4">CBS 120377</strain>
    </source>
</reference>
<evidence type="ECO:0000313" key="4">
    <source>
        <dbReference type="Proteomes" id="UP000070700"/>
    </source>
</evidence>
<evidence type="ECO:0000256" key="1">
    <source>
        <dbReference type="SAM" id="Phobius"/>
    </source>
</evidence>
<protein>
    <submittedName>
        <fullName evidence="3">Uncharacterized protein</fullName>
    </submittedName>
</protein>
<keyword evidence="1" id="KW-0812">Transmembrane</keyword>
<keyword evidence="4" id="KW-1185">Reference proteome</keyword>
<accession>A0A194XDM3</accession>
<keyword evidence="1" id="KW-1133">Transmembrane helix</keyword>
<feature type="signal peptide" evidence="2">
    <location>
        <begin position="1"/>
        <end position="18"/>
    </location>
</feature>
<dbReference type="Proteomes" id="UP000070700">
    <property type="component" value="Unassembled WGS sequence"/>
</dbReference>